<evidence type="ECO:0000259" key="1">
    <source>
        <dbReference type="Pfam" id="PF22749"/>
    </source>
</evidence>
<dbReference type="Proteomes" id="UP001153620">
    <property type="component" value="Chromosome 4"/>
</dbReference>
<dbReference type="GO" id="GO:0005634">
    <property type="term" value="C:nucleus"/>
    <property type="evidence" value="ECO:0007669"/>
    <property type="project" value="TreeGrafter"/>
</dbReference>
<dbReference type="GO" id="GO:0031048">
    <property type="term" value="P:regulatory ncRNA-mediated heterochromatin formation"/>
    <property type="evidence" value="ECO:0007669"/>
    <property type="project" value="TreeGrafter"/>
</dbReference>
<name>A0A9P0NRK1_9DIPT</name>
<sequence length="303" mass="34199">MRSSFLRKIFSMSGAARKTVKDFGYGFNENGRLRQLDSKTGELTDKPFQFIDQSHYEDLGDAITDYVYELMDQNGLTRHYFPESVPKDKATFIFSTFKEVKDIDKLMVIIHGSGVVRAGQWARSLIINDSLNSGTVLPYVKLAQSRGYEVIITNTNDNYRDNKAIEGSGSPEKHADSVWKKFIQPSNPKKIAIVAHSYGGVITTHLASKFNDDFTQKVFAVAFTDSVHGSRGIDRHLANVGVNFVTSTAELNKVLSKSERDVERRSAGTTKHEMTSYKCMEKLFEFVDEKEIKFSGTIKKDEM</sequence>
<protein>
    <recommendedName>
        <fullName evidence="1">Arb2 domain-containing protein</fullName>
    </recommendedName>
</protein>
<dbReference type="InterPro" id="IPR053858">
    <property type="entry name" value="Arb2_dom"/>
</dbReference>
<dbReference type="Gene3D" id="3.40.50.1820">
    <property type="entry name" value="alpha/beta hydrolase"/>
    <property type="match status" value="1"/>
</dbReference>
<organism evidence="2 3">
    <name type="scientific">Chironomus riparius</name>
    <dbReference type="NCBI Taxonomy" id="315576"/>
    <lineage>
        <taxon>Eukaryota</taxon>
        <taxon>Metazoa</taxon>
        <taxon>Ecdysozoa</taxon>
        <taxon>Arthropoda</taxon>
        <taxon>Hexapoda</taxon>
        <taxon>Insecta</taxon>
        <taxon>Pterygota</taxon>
        <taxon>Neoptera</taxon>
        <taxon>Endopterygota</taxon>
        <taxon>Diptera</taxon>
        <taxon>Nematocera</taxon>
        <taxon>Chironomoidea</taxon>
        <taxon>Chironomidae</taxon>
        <taxon>Chironominae</taxon>
        <taxon>Chironomus</taxon>
    </lineage>
</organism>
<evidence type="ECO:0000313" key="2">
    <source>
        <dbReference type="EMBL" id="CAH1734627.1"/>
    </source>
</evidence>
<dbReference type="PANTHER" id="PTHR21357:SF4">
    <property type="entry name" value="FAM172 FAMILY PROTEIN HOMOLOG CG10038"/>
    <property type="match status" value="1"/>
</dbReference>
<dbReference type="EMBL" id="OU895880">
    <property type="protein sequence ID" value="CAH1734627.1"/>
    <property type="molecule type" value="Genomic_DNA"/>
</dbReference>
<dbReference type="AlphaFoldDB" id="A0A9P0NRK1"/>
<evidence type="ECO:0000313" key="3">
    <source>
        <dbReference type="Proteomes" id="UP001153620"/>
    </source>
</evidence>
<proteinExistence type="predicted"/>
<feature type="domain" description="Arb2" evidence="1">
    <location>
        <begin position="18"/>
        <end position="162"/>
    </location>
</feature>
<accession>A0A9P0NRK1</accession>
<dbReference type="GO" id="GO:0035197">
    <property type="term" value="F:siRNA binding"/>
    <property type="evidence" value="ECO:0007669"/>
    <property type="project" value="TreeGrafter"/>
</dbReference>
<dbReference type="Pfam" id="PF22749">
    <property type="entry name" value="Arb2"/>
    <property type="match status" value="1"/>
</dbReference>
<dbReference type="InterPro" id="IPR029058">
    <property type="entry name" value="AB_hydrolase_fold"/>
</dbReference>
<reference evidence="2" key="1">
    <citation type="submission" date="2022-01" db="EMBL/GenBank/DDBJ databases">
        <authorList>
            <person name="King R."/>
        </authorList>
    </citation>
    <scope>NUCLEOTIDE SEQUENCE</scope>
</reference>
<dbReference type="SUPFAM" id="SSF53474">
    <property type="entry name" value="alpha/beta-Hydrolases"/>
    <property type="match status" value="1"/>
</dbReference>
<reference evidence="2" key="2">
    <citation type="submission" date="2022-10" db="EMBL/GenBank/DDBJ databases">
        <authorList>
            <consortium name="ENA_rothamsted_submissions"/>
            <consortium name="culmorum"/>
            <person name="King R."/>
        </authorList>
    </citation>
    <scope>NUCLEOTIDE SEQUENCE</scope>
</reference>
<dbReference type="PANTHER" id="PTHR21357">
    <property type="entry name" value="FAM172 FAMILY PROTEIN HOMOLOG CG10038"/>
    <property type="match status" value="1"/>
</dbReference>
<dbReference type="InterPro" id="IPR048263">
    <property type="entry name" value="Arb2"/>
</dbReference>
<keyword evidence="3" id="KW-1185">Reference proteome</keyword>
<gene>
    <name evidence="2" type="ORF">CHIRRI_LOCUS13923</name>
</gene>